<dbReference type="RefSeq" id="XP_043008989.1">
    <property type="nucleotide sequence ID" value="XM_043153704.1"/>
</dbReference>
<sequence>MSSWFAWFTSFSTSFTRLCSLPFDIKTRFIRYACRRFIFNFVNLGHLNEDELDAQIQSDVVHFHDIELNHSALNNLLPSLPFILEQASVKAATLHLASENKAFPAPSLSVHSAKFTFHILPSNELSSTLGTTLSDLVESYASAFVHDAMSPPERAYSSRSDPGSGVDIEGHLVAAFTKLVGLALCDIRFDAIDTSISVVFPRQCSFTASIATISIRTKEHQDGRDHRVTLSGITVHFDDLTHSKIGRAADDGRLLSFGRDPVTIVLSEDSSNTMRISTSVGSIGCRVHSWHIAHLIQMLDRCLNHRSRDRSTLSPPSVPIEVEVLLDIRGVVILFCPSTTFNTTNFDRFFMESSALPRLLDGYVHISLDSLLMKHTAVGRESVYELFVRECSAFGFRAVDEYDGEVQTTFPIVVTDRSLPSSYSPVYTHRRPPIDPRKSFVLPEFEVNDWTNEDLCSYDPDPSPWWTKLQGSLPDTLPAFELTLSPPSIQIDLVPLHIYIDASQALNDEVLNYLDEILTALHKTTSFARDEDKFDVLATSPLIRFEIRCSLSGLPTRSGALVIDIHDTCFVYNNLARSSSEETEGLIFSFGASCVLVACSPASRNTAFTVLSIGPLTDHHHLLPPESSNELCRVHRGNTWFGIARRTIGSPRLTLLLVLPSAVSRLSGGTLDSLQYWCLDASHILDVHSQAEEIYTPTQSPSLLPNANPASVHRLLADLGRCFFIREGETVDFETVIKFSVDEAMIRFLVPITGSDGVRFDVHSLDIVASTLDTNIAFKDEGTIFEIEMVQLTAQDRISSTVSHEFFSIKPLDGSPKATLKARFPH</sequence>
<accession>A0A9P7RZB9</accession>
<dbReference type="AlphaFoldDB" id="A0A9P7RZB9"/>
<name>A0A9P7RZB9_9AGAR</name>
<proteinExistence type="predicted"/>
<dbReference type="OrthoDB" id="2959617at2759"/>
<reference evidence="1" key="1">
    <citation type="journal article" date="2021" name="Genome Biol. Evol.">
        <title>The assembled and annotated genome of the fairy-ring fungus Marasmius oreades.</title>
        <authorList>
            <person name="Hiltunen M."/>
            <person name="Ament-Velasquez S.L."/>
            <person name="Johannesson H."/>
        </authorList>
    </citation>
    <scope>NUCLEOTIDE SEQUENCE</scope>
    <source>
        <strain evidence="1">03SP1</strain>
    </source>
</reference>
<comment type="caution">
    <text evidence="1">The sequence shown here is derived from an EMBL/GenBank/DDBJ whole genome shotgun (WGS) entry which is preliminary data.</text>
</comment>
<keyword evidence="2" id="KW-1185">Reference proteome</keyword>
<dbReference type="EMBL" id="CM032185">
    <property type="protein sequence ID" value="KAG7092519.1"/>
    <property type="molecule type" value="Genomic_DNA"/>
</dbReference>
<gene>
    <name evidence="1" type="ORF">E1B28_008870</name>
</gene>
<evidence type="ECO:0000313" key="2">
    <source>
        <dbReference type="Proteomes" id="UP001049176"/>
    </source>
</evidence>
<dbReference type="GeneID" id="66077946"/>
<organism evidence="1 2">
    <name type="scientific">Marasmius oreades</name>
    <name type="common">fairy-ring Marasmius</name>
    <dbReference type="NCBI Taxonomy" id="181124"/>
    <lineage>
        <taxon>Eukaryota</taxon>
        <taxon>Fungi</taxon>
        <taxon>Dikarya</taxon>
        <taxon>Basidiomycota</taxon>
        <taxon>Agaricomycotina</taxon>
        <taxon>Agaricomycetes</taxon>
        <taxon>Agaricomycetidae</taxon>
        <taxon>Agaricales</taxon>
        <taxon>Marasmiineae</taxon>
        <taxon>Marasmiaceae</taxon>
        <taxon>Marasmius</taxon>
    </lineage>
</organism>
<protein>
    <submittedName>
        <fullName evidence="1">Uncharacterized protein</fullName>
    </submittedName>
</protein>
<dbReference type="Proteomes" id="UP001049176">
    <property type="component" value="Chromosome 5"/>
</dbReference>
<dbReference type="KEGG" id="more:E1B28_008870"/>
<evidence type="ECO:0000313" key="1">
    <source>
        <dbReference type="EMBL" id="KAG7092519.1"/>
    </source>
</evidence>